<feature type="compositionally biased region" description="Polar residues" evidence="1">
    <location>
        <begin position="770"/>
        <end position="783"/>
    </location>
</feature>
<feature type="region of interest" description="Disordered" evidence="1">
    <location>
        <begin position="485"/>
        <end position="509"/>
    </location>
</feature>
<feature type="region of interest" description="Disordered" evidence="1">
    <location>
        <begin position="1"/>
        <end position="55"/>
    </location>
</feature>
<dbReference type="Proteomes" id="UP000195570">
    <property type="component" value="Unassembled WGS sequence"/>
</dbReference>
<dbReference type="Gene3D" id="3.30.40.10">
    <property type="entry name" value="Zinc/RING finger domain, C3HC4 (zinc finger)"/>
    <property type="match status" value="1"/>
</dbReference>
<dbReference type="SUPFAM" id="SSF57903">
    <property type="entry name" value="FYVE/PHD zinc finger"/>
    <property type="match status" value="1"/>
</dbReference>
<feature type="compositionally biased region" description="Low complexity" evidence="1">
    <location>
        <begin position="578"/>
        <end position="596"/>
    </location>
</feature>
<keyword evidence="3" id="KW-1185">Reference proteome</keyword>
<feature type="region of interest" description="Disordered" evidence="1">
    <location>
        <begin position="637"/>
        <end position="667"/>
    </location>
</feature>
<evidence type="ECO:0000256" key="1">
    <source>
        <dbReference type="SAM" id="MobiDB-lite"/>
    </source>
</evidence>
<protein>
    <submittedName>
        <fullName evidence="2">Uncharacterized protein</fullName>
    </submittedName>
</protein>
<dbReference type="InterPro" id="IPR013083">
    <property type="entry name" value="Znf_RING/FYVE/PHD"/>
</dbReference>
<feature type="region of interest" description="Disordered" evidence="1">
    <location>
        <begin position="200"/>
        <end position="293"/>
    </location>
</feature>
<dbReference type="EMBL" id="CZPT02000167">
    <property type="protein sequence ID" value="SCU64845.1"/>
    <property type="molecule type" value="Genomic_DNA"/>
</dbReference>
<evidence type="ECO:0000313" key="3">
    <source>
        <dbReference type="Proteomes" id="UP000195570"/>
    </source>
</evidence>
<dbReference type="RefSeq" id="XP_067076541.1">
    <property type="nucleotide sequence ID" value="XM_067220440.1"/>
</dbReference>
<sequence>MPSDHQLSKSTMAGAKHMGQHRRVSIKVCRQPNTRLGSSKGIGTPHERPRPSRGQSQRLRCSCCLQDLPSQVDGNLSDNTCWRCGYMTCTSCRSNLSPSAHRWVCTTCSKKISFTWLFQKTVHGADLLLRVLEFCEPRVQPLLKCVFATEDTQKTSQCEKTPTNGRGAVSQVTSCQKPKHVAVTSKGEETEEDAKLLVKGATQRRSAAKATPRKGKISSKYVTKAQSPEMQVRSPPPSPSRTPFKFLSNSPAGNKTPLKRIEKNTNLSSNGASPTAKPGIAHTTIPSDGGTSTIGKNVGAGTMVGVSGSRGGGHRQDELGTEVKNGNQFLRCDGMHPDPKCLVFSYSNDTHASSQLSFAISGADSPPPRFPNFSKFLDDQEGLRREFDEPQNRRLQHLFAEKDEPQKNYSDLVTVETSEGVSPLKVVECAEADNNFPIPPKLALNFCKLGLVSNHVTDAEQEPSAVHSSNNKLICKPTARVSINAESATQRGPQKNSCGSGGPHGSEHACTSRLVRSNTINGDCIDAVFKRIQPCLTTVVHDSNGAYTGGPQNGNTADAGTGTGTKLGASNKTHSRAPTIKPPSKTRTTSSSRTFKTPRALFSDSRLCGKDADSNSPHTRRGSARYLLAIEKDGVHSPRPAPVLAGVKPRGRTPLTARPPSSRCSGECGALARGSSILTRQGVSVPRQRTCEGQGSRHARVNTPLQRIHSSRLVPAEDSQGRYLPSHGNADAVKPRLSINSGQSVQLVPPAPLTVNPSRGRAVGTLNGKGATSTGGNSQTNLSRGGANGASISRFIAQRTWNLL</sequence>
<feature type="compositionally biased region" description="Polar residues" evidence="1">
    <location>
        <begin position="220"/>
        <end position="229"/>
    </location>
</feature>
<evidence type="ECO:0000313" key="2">
    <source>
        <dbReference type="EMBL" id="SCU64845.1"/>
    </source>
</evidence>
<feature type="compositionally biased region" description="Polar residues" evidence="1">
    <location>
        <begin position="485"/>
        <end position="498"/>
    </location>
</feature>
<feature type="region of interest" description="Disordered" evidence="1">
    <location>
        <begin position="547"/>
        <end position="596"/>
    </location>
</feature>
<reference evidence="2" key="1">
    <citation type="submission" date="2016-09" db="EMBL/GenBank/DDBJ databases">
        <authorList>
            <person name="Hebert L."/>
            <person name="Moumen B."/>
        </authorList>
    </citation>
    <scope>NUCLEOTIDE SEQUENCE [LARGE SCALE GENOMIC DNA]</scope>
    <source>
        <strain evidence="2">OVI</strain>
    </source>
</reference>
<dbReference type="GeneID" id="92380353"/>
<dbReference type="AlphaFoldDB" id="A0A1G4I031"/>
<feature type="compositionally biased region" description="Polar residues" evidence="1">
    <location>
        <begin position="284"/>
        <end position="293"/>
    </location>
</feature>
<feature type="compositionally biased region" description="Polar residues" evidence="1">
    <location>
        <begin position="264"/>
        <end position="273"/>
    </location>
</feature>
<organism evidence="2 3">
    <name type="scientific">Trypanosoma equiperdum</name>
    <dbReference type="NCBI Taxonomy" id="5694"/>
    <lineage>
        <taxon>Eukaryota</taxon>
        <taxon>Discoba</taxon>
        <taxon>Euglenozoa</taxon>
        <taxon>Kinetoplastea</taxon>
        <taxon>Metakinetoplastina</taxon>
        <taxon>Trypanosomatida</taxon>
        <taxon>Trypanosomatidae</taxon>
        <taxon>Trypanosoma</taxon>
    </lineage>
</organism>
<name>A0A1G4I031_TRYEQ</name>
<comment type="caution">
    <text evidence="2">The sequence shown here is derived from an EMBL/GenBank/DDBJ whole genome shotgun (WGS) entry which is preliminary data.</text>
</comment>
<gene>
    <name evidence="2" type="ORF">TEOVI_000641900</name>
</gene>
<dbReference type="VEuPathDB" id="TriTrypDB:TEOVI_000641900"/>
<feature type="region of interest" description="Disordered" evidence="1">
    <location>
        <begin position="766"/>
        <end position="788"/>
    </location>
</feature>
<accession>A0A1G4I031</accession>
<proteinExistence type="predicted"/>
<dbReference type="InterPro" id="IPR011011">
    <property type="entry name" value="Znf_FYVE_PHD"/>
</dbReference>